<sequence length="88" mass="10172">MSATITHSYLHSRALALTLTYFLTLSFSYLLFPYRTVSLLCFSLPYGTICDDQKVRSHQFLCNEQFRRKERLHLATLFGHLPSARAGQ</sequence>
<proteinExistence type="predicted"/>
<keyword evidence="1" id="KW-0812">Transmembrane</keyword>
<accession>A0A3N4JTY8</accession>
<keyword evidence="1" id="KW-1133">Transmembrane helix</keyword>
<feature type="transmembrane region" description="Helical" evidence="1">
    <location>
        <begin position="12"/>
        <end position="32"/>
    </location>
</feature>
<keyword evidence="1" id="KW-0472">Membrane</keyword>
<dbReference type="Proteomes" id="UP000276215">
    <property type="component" value="Unassembled WGS sequence"/>
</dbReference>
<evidence type="ECO:0000313" key="2">
    <source>
        <dbReference type="EMBL" id="RPB01823.1"/>
    </source>
</evidence>
<protein>
    <submittedName>
        <fullName evidence="2">Uncharacterized protein</fullName>
    </submittedName>
</protein>
<gene>
    <name evidence="2" type="ORF">L873DRAFT_1803090</name>
</gene>
<reference evidence="2 3" key="1">
    <citation type="journal article" date="2018" name="Nat. Ecol. Evol.">
        <title>Pezizomycetes genomes reveal the molecular basis of ectomycorrhizal truffle lifestyle.</title>
        <authorList>
            <person name="Murat C."/>
            <person name="Payen T."/>
            <person name="Noel B."/>
            <person name="Kuo A."/>
            <person name="Morin E."/>
            <person name="Chen J."/>
            <person name="Kohler A."/>
            <person name="Krizsan K."/>
            <person name="Balestrini R."/>
            <person name="Da Silva C."/>
            <person name="Montanini B."/>
            <person name="Hainaut M."/>
            <person name="Levati E."/>
            <person name="Barry K.W."/>
            <person name="Belfiori B."/>
            <person name="Cichocki N."/>
            <person name="Clum A."/>
            <person name="Dockter R.B."/>
            <person name="Fauchery L."/>
            <person name="Guy J."/>
            <person name="Iotti M."/>
            <person name="Le Tacon F."/>
            <person name="Lindquist E.A."/>
            <person name="Lipzen A."/>
            <person name="Malagnac F."/>
            <person name="Mello A."/>
            <person name="Molinier V."/>
            <person name="Miyauchi S."/>
            <person name="Poulain J."/>
            <person name="Riccioni C."/>
            <person name="Rubini A."/>
            <person name="Sitrit Y."/>
            <person name="Splivallo R."/>
            <person name="Traeger S."/>
            <person name="Wang M."/>
            <person name="Zifcakova L."/>
            <person name="Wipf D."/>
            <person name="Zambonelli A."/>
            <person name="Paolocci F."/>
            <person name="Nowrousian M."/>
            <person name="Ottonello S."/>
            <person name="Baldrian P."/>
            <person name="Spatafora J.W."/>
            <person name="Henrissat B."/>
            <person name="Nagy L.G."/>
            <person name="Aury J.M."/>
            <person name="Wincker P."/>
            <person name="Grigoriev I.V."/>
            <person name="Bonfante P."/>
            <person name="Martin F.M."/>
        </authorList>
    </citation>
    <scope>NUCLEOTIDE SEQUENCE [LARGE SCALE GENOMIC DNA]</scope>
    <source>
        <strain evidence="2 3">120613-1</strain>
    </source>
</reference>
<evidence type="ECO:0000256" key="1">
    <source>
        <dbReference type="SAM" id="Phobius"/>
    </source>
</evidence>
<keyword evidence="3" id="KW-1185">Reference proteome</keyword>
<name>A0A3N4JTY8_9PEZI</name>
<organism evidence="2 3">
    <name type="scientific">Choiromyces venosus 120613-1</name>
    <dbReference type="NCBI Taxonomy" id="1336337"/>
    <lineage>
        <taxon>Eukaryota</taxon>
        <taxon>Fungi</taxon>
        <taxon>Dikarya</taxon>
        <taxon>Ascomycota</taxon>
        <taxon>Pezizomycotina</taxon>
        <taxon>Pezizomycetes</taxon>
        <taxon>Pezizales</taxon>
        <taxon>Tuberaceae</taxon>
        <taxon>Choiromyces</taxon>
    </lineage>
</organism>
<evidence type="ECO:0000313" key="3">
    <source>
        <dbReference type="Proteomes" id="UP000276215"/>
    </source>
</evidence>
<dbReference type="EMBL" id="ML120371">
    <property type="protein sequence ID" value="RPB01823.1"/>
    <property type="molecule type" value="Genomic_DNA"/>
</dbReference>
<dbReference type="AlphaFoldDB" id="A0A3N4JTY8"/>